<evidence type="ECO:0000313" key="1">
    <source>
        <dbReference type="EMBL" id="RAV20689.1"/>
    </source>
</evidence>
<dbReference type="AlphaFoldDB" id="A0A329MLF2"/>
<dbReference type="GO" id="GO:0030246">
    <property type="term" value="F:carbohydrate binding"/>
    <property type="evidence" value="ECO:0007669"/>
    <property type="project" value="InterPro"/>
</dbReference>
<organism evidence="1 2">
    <name type="scientific">Paenibacillus contaminans</name>
    <dbReference type="NCBI Taxonomy" id="450362"/>
    <lineage>
        <taxon>Bacteria</taxon>
        <taxon>Bacillati</taxon>
        <taxon>Bacillota</taxon>
        <taxon>Bacilli</taxon>
        <taxon>Bacillales</taxon>
        <taxon>Paenibacillaceae</taxon>
        <taxon>Paenibacillus</taxon>
    </lineage>
</organism>
<keyword evidence="2" id="KW-1185">Reference proteome</keyword>
<sequence>MGDSYRPYRNAGCRIIDDIIYKGYRSLLLENDKLLIHLLLDKGGEPVRWLHKPTDTDFIWHSHNGLGPPHPLYAEYEIGYLGGWQEMFPEVSYTSAYRGGTVHRGESAVTPWDYRIVKDEPKEIKVLLVNQIRSMPFRTEKLITLTAGSAVVRIEETVRNLSPSTELEANWGHHLAYGHPFLGKESFITLGEGAKVFHPVTGESWKWPVMRLDGADTDLSIMPDAGTSRDLLYLSVPDSRYRLTNASTGVSLEVRWDGNVWPYLWYWQNFQADMQYPFFGSDYNIGLEMFNVPPKLTLSEAVERGLALAVPPLGSITSWLEFEVCGSI</sequence>
<protein>
    <recommendedName>
        <fullName evidence="3">DUF4432 domain-containing protein</fullName>
    </recommendedName>
</protein>
<dbReference type="EMBL" id="QMFB01000007">
    <property type="protein sequence ID" value="RAV20689.1"/>
    <property type="molecule type" value="Genomic_DNA"/>
</dbReference>
<gene>
    <name evidence="1" type="ORF">DQG23_14355</name>
</gene>
<dbReference type="Proteomes" id="UP000250369">
    <property type="component" value="Unassembled WGS sequence"/>
</dbReference>
<dbReference type="OrthoDB" id="2528227at2"/>
<dbReference type="RefSeq" id="WP_113031547.1">
    <property type="nucleotide sequence ID" value="NZ_QMFB01000007.1"/>
</dbReference>
<evidence type="ECO:0000313" key="2">
    <source>
        <dbReference type="Proteomes" id="UP000250369"/>
    </source>
</evidence>
<name>A0A329MLF2_9BACL</name>
<reference evidence="1 2" key="1">
    <citation type="journal article" date="2009" name="Int. J. Syst. Evol. Microbiol.">
        <title>Paenibacillus contaminans sp. nov., isolated from a contaminated laboratory plate.</title>
        <authorList>
            <person name="Chou J.H."/>
            <person name="Lee J.H."/>
            <person name="Lin M.C."/>
            <person name="Chang P.S."/>
            <person name="Arun A.B."/>
            <person name="Young C.C."/>
            <person name="Chen W.M."/>
        </authorList>
    </citation>
    <scope>NUCLEOTIDE SEQUENCE [LARGE SCALE GENOMIC DNA]</scope>
    <source>
        <strain evidence="1 2">CKOBP-6</strain>
    </source>
</reference>
<evidence type="ECO:0008006" key="3">
    <source>
        <dbReference type="Google" id="ProtNLM"/>
    </source>
</evidence>
<dbReference type="Gene3D" id="2.70.98.10">
    <property type="match status" value="1"/>
</dbReference>
<proteinExistence type="predicted"/>
<dbReference type="Pfam" id="PF14486">
    <property type="entry name" value="DUF4432"/>
    <property type="match status" value="1"/>
</dbReference>
<dbReference type="InterPro" id="IPR014718">
    <property type="entry name" value="GH-type_carb-bd"/>
</dbReference>
<accession>A0A329MLF2</accession>
<dbReference type="InterPro" id="IPR027839">
    <property type="entry name" value="DUF4432"/>
</dbReference>
<comment type="caution">
    <text evidence="1">The sequence shown here is derived from an EMBL/GenBank/DDBJ whole genome shotgun (WGS) entry which is preliminary data.</text>
</comment>